<dbReference type="OrthoDB" id="10266330at2759"/>
<evidence type="ECO:0000313" key="12">
    <source>
        <dbReference type="Proteomes" id="UP000557566"/>
    </source>
</evidence>
<dbReference type="PROSITE" id="PS50896">
    <property type="entry name" value="LISH"/>
    <property type="match status" value="1"/>
</dbReference>
<dbReference type="GO" id="GO:0006367">
    <property type="term" value="P:transcription initiation at RNA polymerase II promoter"/>
    <property type="evidence" value="ECO:0007669"/>
    <property type="project" value="TreeGrafter"/>
</dbReference>
<dbReference type="PROSITE" id="PS50294">
    <property type="entry name" value="WD_REPEATS_REGION"/>
    <property type="match status" value="3"/>
</dbReference>
<evidence type="ECO:0000256" key="2">
    <source>
        <dbReference type="ARBA" id="ARBA00009435"/>
    </source>
</evidence>
<evidence type="ECO:0000256" key="9">
    <source>
        <dbReference type="SAM" id="MobiDB-lite"/>
    </source>
</evidence>
<name>A0A8H4V5I2_9HYPO</name>
<organism evidence="11 12">
    <name type="scientific">Ophiocordyceps sinensis</name>
    <dbReference type="NCBI Taxonomy" id="72228"/>
    <lineage>
        <taxon>Eukaryota</taxon>
        <taxon>Fungi</taxon>
        <taxon>Dikarya</taxon>
        <taxon>Ascomycota</taxon>
        <taxon>Pezizomycotina</taxon>
        <taxon>Sordariomycetes</taxon>
        <taxon>Hypocreomycetidae</taxon>
        <taxon>Hypocreales</taxon>
        <taxon>Ophiocordycipitaceae</taxon>
        <taxon>Ophiocordyceps</taxon>
    </lineage>
</organism>
<dbReference type="SUPFAM" id="SSF160897">
    <property type="entry name" value="Taf5 N-terminal domain-like"/>
    <property type="match status" value="1"/>
</dbReference>
<dbReference type="AlphaFoldDB" id="A0A8H4V5I2"/>
<feature type="repeat" description="WD" evidence="8">
    <location>
        <begin position="454"/>
        <end position="495"/>
    </location>
</feature>
<dbReference type="PRINTS" id="PR00320">
    <property type="entry name" value="GPROTEINBRPT"/>
</dbReference>
<dbReference type="PROSITE" id="PS50082">
    <property type="entry name" value="WD_REPEATS_2"/>
    <property type="match status" value="5"/>
</dbReference>
<feature type="repeat" description="WD" evidence="8">
    <location>
        <begin position="615"/>
        <end position="658"/>
    </location>
</feature>
<dbReference type="SUPFAM" id="SSF50978">
    <property type="entry name" value="WD40 repeat-like"/>
    <property type="match status" value="1"/>
</dbReference>
<dbReference type="EMBL" id="JAAVMX010000005">
    <property type="protein sequence ID" value="KAF4508742.1"/>
    <property type="molecule type" value="Genomic_DNA"/>
</dbReference>
<accession>A0A8H4V5I2</accession>
<dbReference type="InterPro" id="IPR019775">
    <property type="entry name" value="WD40_repeat_CS"/>
</dbReference>
<feature type="domain" description="TFIID subunit TAF5 NTD2" evidence="10">
    <location>
        <begin position="167"/>
        <end position="298"/>
    </location>
</feature>
<comment type="caution">
    <text evidence="11">The sequence shown here is derived from an EMBL/GenBank/DDBJ whole genome shotgun (WGS) entry which is preliminary data.</text>
</comment>
<dbReference type="SMART" id="SM00667">
    <property type="entry name" value="LisH"/>
    <property type="match status" value="1"/>
</dbReference>
<reference evidence="11 12" key="1">
    <citation type="journal article" date="2020" name="Genome Biol. Evol.">
        <title>A new high-quality draft genome assembly of the Chinese cordyceps Ophiocordyceps sinensis.</title>
        <authorList>
            <person name="Shu R."/>
            <person name="Zhang J."/>
            <person name="Meng Q."/>
            <person name="Zhang H."/>
            <person name="Zhou G."/>
            <person name="Li M."/>
            <person name="Wu P."/>
            <person name="Zhao Y."/>
            <person name="Chen C."/>
            <person name="Qin Q."/>
        </authorList>
    </citation>
    <scope>NUCLEOTIDE SEQUENCE [LARGE SCALE GENOMIC DNA]</scope>
    <source>
        <strain evidence="11 12">IOZ07</strain>
    </source>
</reference>
<dbReference type="CDD" id="cd00200">
    <property type="entry name" value="WD40"/>
    <property type="match status" value="1"/>
</dbReference>
<evidence type="ECO:0000256" key="8">
    <source>
        <dbReference type="PROSITE-ProRule" id="PRU00221"/>
    </source>
</evidence>
<gene>
    <name evidence="11" type="ORF">G6O67_005084</name>
</gene>
<dbReference type="PANTHER" id="PTHR19879:SF1">
    <property type="entry name" value="CANNONBALL-RELATED"/>
    <property type="match status" value="1"/>
</dbReference>
<dbReference type="InterPro" id="IPR006594">
    <property type="entry name" value="LisH"/>
</dbReference>
<evidence type="ECO:0000256" key="3">
    <source>
        <dbReference type="ARBA" id="ARBA00022574"/>
    </source>
</evidence>
<dbReference type="InterPro" id="IPR001680">
    <property type="entry name" value="WD40_rpt"/>
</dbReference>
<keyword evidence="6" id="KW-0804">Transcription</keyword>
<feature type="compositionally biased region" description="Basic and acidic residues" evidence="9">
    <location>
        <begin position="369"/>
        <end position="380"/>
    </location>
</feature>
<dbReference type="GO" id="GO:0005669">
    <property type="term" value="C:transcription factor TFIID complex"/>
    <property type="evidence" value="ECO:0007669"/>
    <property type="project" value="TreeGrafter"/>
</dbReference>
<keyword evidence="4" id="KW-0677">Repeat</keyword>
<dbReference type="Pfam" id="PF00400">
    <property type="entry name" value="WD40"/>
    <property type="match status" value="6"/>
</dbReference>
<dbReference type="Pfam" id="PF04494">
    <property type="entry name" value="TFIID_NTD2"/>
    <property type="match status" value="1"/>
</dbReference>
<dbReference type="Gene3D" id="2.130.10.10">
    <property type="entry name" value="YVTN repeat-like/Quinoprotein amine dehydrogenase"/>
    <property type="match status" value="2"/>
</dbReference>
<dbReference type="Proteomes" id="UP000557566">
    <property type="component" value="Unassembled WGS sequence"/>
</dbReference>
<evidence type="ECO:0000259" key="10">
    <source>
        <dbReference type="Pfam" id="PF04494"/>
    </source>
</evidence>
<dbReference type="InterPro" id="IPR037264">
    <property type="entry name" value="TFIID_NTD2_sf"/>
</dbReference>
<dbReference type="InterPro" id="IPR007582">
    <property type="entry name" value="TFIID_NTD2"/>
</dbReference>
<comment type="similarity">
    <text evidence="2">Belongs to the WD repeat TAF5 family.</text>
</comment>
<comment type="subcellular location">
    <subcellularLocation>
        <location evidence="1">Nucleus</location>
    </subcellularLocation>
</comment>
<keyword evidence="5" id="KW-0805">Transcription regulation</keyword>
<dbReference type="Pfam" id="PF08513">
    <property type="entry name" value="LisH"/>
    <property type="match status" value="1"/>
</dbReference>
<evidence type="ECO:0000256" key="4">
    <source>
        <dbReference type="ARBA" id="ARBA00022737"/>
    </source>
</evidence>
<evidence type="ECO:0000256" key="5">
    <source>
        <dbReference type="ARBA" id="ARBA00023015"/>
    </source>
</evidence>
<dbReference type="InterPro" id="IPR020472">
    <property type="entry name" value="WD40_PAC1"/>
</dbReference>
<sequence length="835" mass="90852">MYRAPVIHTPPTTTTTPASRSSSQDHLPVLTPRSKGETHVLLLPATHLKSPSKALTSSTLLADSPLSRPLPQSRALLAAVMSGQTPAHGAAPASNFAGQSVTSPVGVPPAASAAAASTTGAMSNQNLNQIVTDYLLKRGFNRTEEVFRQESKHLGSDGKPIQQLANMGPRKYQKAFKLVKDWVENNLDLYKFELSKLLWPIFVYSFFELVVNGYAEDSKTFLKDLGHHFQPAHDDDLKNFSTIALPQHIAENSLARLYKDNKYRIPLNQHATGDLFNFLERESEQGGAVIRQILVSYCQIDSTARGPITPFSFEAVFRRSKNADIDEVDAREGIPGINIGLSNLDVLDPTASLKLGPMPMEADLREDVRAELEDEERKNPPPEGVSSLVEEFDQKIKREESADAPSRADIPLPPSRPRDIMLEMQKVRENRDRFKIEGRTGGVGTAISACMFTFHNTLGSVTSMDFSADSKLVAVGTSESYIRVWSLDGKELPSMNAHEKEAKFNSRKLIGHSGPVYDVSFADSASGPPQRLFGEEGRNSHPIDGRPKLLLSCAADGHVRLWSLEAWACLCLYKSHDGPVHRVLWGPHGHYFVSGGYDKVARVWMQDHASPLRLLVGHDTAISALTWHPNGSYIFSASDETDKTIRMWSVMTGQCVRVFSGHTDYISALECAPNGNILASADCAGNIFFWDINRGTRIKRSRGHGRGGIWSLSFSVESTVLVSGGQDGTIRIWDVESPADPQKVALQVGLEAVASGGDGANAGGAGTDASRVNSGAAGQTGATAASGGTHKKKNKEVMVTPDQISAFPTKKTPVTKVMFTRMNLIVAGGCYDPER</sequence>
<protein>
    <recommendedName>
        <fullName evidence="10">TFIID subunit TAF5 NTD2 domain-containing protein</fullName>
    </recommendedName>
</protein>
<keyword evidence="7" id="KW-0539">Nucleus</keyword>
<feature type="region of interest" description="Disordered" evidence="9">
    <location>
        <begin position="1"/>
        <end position="27"/>
    </location>
</feature>
<dbReference type="GO" id="GO:0016251">
    <property type="term" value="F:RNA polymerase II general transcription initiation factor activity"/>
    <property type="evidence" value="ECO:0007669"/>
    <property type="project" value="TreeGrafter"/>
</dbReference>
<evidence type="ECO:0000313" key="11">
    <source>
        <dbReference type="EMBL" id="KAF4508742.1"/>
    </source>
</evidence>
<feature type="repeat" description="WD" evidence="8">
    <location>
        <begin position="709"/>
        <end position="743"/>
    </location>
</feature>
<dbReference type="PANTHER" id="PTHR19879">
    <property type="entry name" value="TRANSCRIPTION INITIATION FACTOR TFIID"/>
    <property type="match status" value="1"/>
</dbReference>
<feature type="region of interest" description="Disordered" evidence="9">
    <location>
        <begin position="761"/>
        <end position="795"/>
    </location>
</feature>
<feature type="repeat" description="WD" evidence="8">
    <location>
        <begin position="573"/>
        <end position="604"/>
    </location>
</feature>
<dbReference type="PROSITE" id="PS00678">
    <property type="entry name" value="WD_REPEATS_1"/>
    <property type="match status" value="1"/>
</dbReference>
<feature type="region of interest" description="Disordered" evidence="9">
    <location>
        <begin position="369"/>
        <end position="388"/>
    </location>
</feature>
<evidence type="ECO:0000256" key="6">
    <source>
        <dbReference type="ARBA" id="ARBA00023163"/>
    </source>
</evidence>
<keyword evidence="3 8" id="KW-0853">WD repeat</keyword>
<dbReference type="SMART" id="SM00320">
    <property type="entry name" value="WD40"/>
    <property type="match status" value="6"/>
</dbReference>
<proteinExistence type="inferred from homology"/>
<feature type="compositionally biased region" description="Low complexity" evidence="9">
    <location>
        <begin position="767"/>
        <end position="788"/>
    </location>
</feature>
<dbReference type="Gene3D" id="1.25.40.500">
    <property type="entry name" value="TFIID subunit TAF5, NTD2 domain"/>
    <property type="match status" value="1"/>
</dbReference>
<keyword evidence="12" id="KW-1185">Reference proteome</keyword>
<dbReference type="InterPro" id="IPR015943">
    <property type="entry name" value="WD40/YVTN_repeat-like_dom_sf"/>
</dbReference>
<feature type="repeat" description="WD" evidence="8">
    <location>
        <begin position="659"/>
        <end position="700"/>
    </location>
</feature>
<dbReference type="InterPro" id="IPR036322">
    <property type="entry name" value="WD40_repeat_dom_sf"/>
</dbReference>
<evidence type="ECO:0000256" key="1">
    <source>
        <dbReference type="ARBA" id="ARBA00004123"/>
    </source>
</evidence>
<evidence type="ECO:0000256" key="7">
    <source>
        <dbReference type="ARBA" id="ARBA00023242"/>
    </source>
</evidence>
<feature type="region of interest" description="Disordered" evidence="9">
    <location>
        <begin position="397"/>
        <end position="417"/>
    </location>
</feature>
<dbReference type="CDD" id="cd08044">
    <property type="entry name" value="TAF5_NTD2"/>
    <property type="match status" value="1"/>
</dbReference>